<feature type="transmembrane region" description="Helical" evidence="1">
    <location>
        <begin position="30"/>
        <end position="51"/>
    </location>
</feature>
<accession>A0A4Y7T7X0</accession>
<name>A0A4Y7T7X0_COPMI</name>
<dbReference type="AlphaFoldDB" id="A0A4Y7T7X0"/>
<keyword evidence="1" id="KW-1133">Transmembrane helix</keyword>
<dbReference type="Gene3D" id="1.20.58.340">
    <property type="entry name" value="Magnesium transport protein CorA, transmembrane region"/>
    <property type="match status" value="1"/>
</dbReference>
<organism evidence="2 3">
    <name type="scientific">Coprinellus micaceus</name>
    <name type="common">Glistening ink-cap mushroom</name>
    <name type="synonym">Coprinus micaceus</name>
    <dbReference type="NCBI Taxonomy" id="71717"/>
    <lineage>
        <taxon>Eukaryota</taxon>
        <taxon>Fungi</taxon>
        <taxon>Dikarya</taxon>
        <taxon>Basidiomycota</taxon>
        <taxon>Agaricomycotina</taxon>
        <taxon>Agaricomycetes</taxon>
        <taxon>Agaricomycetidae</taxon>
        <taxon>Agaricales</taxon>
        <taxon>Agaricineae</taxon>
        <taxon>Psathyrellaceae</taxon>
        <taxon>Coprinellus</taxon>
    </lineage>
</organism>
<evidence type="ECO:0000256" key="1">
    <source>
        <dbReference type="SAM" id="Phobius"/>
    </source>
</evidence>
<dbReference type="STRING" id="71717.A0A4Y7T7X0"/>
<keyword evidence="1" id="KW-0812">Transmembrane</keyword>
<reference evidence="2 3" key="1">
    <citation type="journal article" date="2019" name="Nat. Ecol. Evol.">
        <title>Megaphylogeny resolves global patterns of mushroom evolution.</title>
        <authorList>
            <person name="Varga T."/>
            <person name="Krizsan K."/>
            <person name="Foldi C."/>
            <person name="Dima B."/>
            <person name="Sanchez-Garcia M."/>
            <person name="Sanchez-Ramirez S."/>
            <person name="Szollosi G.J."/>
            <person name="Szarkandi J.G."/>
            <person name="Papp V."/>
            <person name="Albert L."/>
            <person name="Andreopoulos W."/>
            <person name="Angelini C."/>
            <person name="Antonin V."/>
            <person name="Barry K.W."/>
            <person name="Bougher N.L."/>
            <person name="Buchanan P."/>
            <person name="Buyck B."/>
            <person name="Bense V."/>
            <person name="Catcheside P."/>
            <person name="Chovatia M."/>
            <person name="Cooper J."/>
            <person name="Damon W."/>
            <person name="Desjardin D."/>
            <person name="Finy P."/>
            <person name="Geml J."/>
            <person name="Haridas S."/>
            <person name="Hughes K."/>
            <person name="Justo A."/>
            <person name="Karasinski D."/>
            <person name="Kautmanova I."/>
            <person name="Kiss B."/>
            <person name="Kocsube S."/>
            <person name="Kotiranta H."/>
            <person name="LaButti K.M."/>
            <person name="Lechner B.E."/>
            <person name="Liimatainen K."/>
            <person name="Lipzen A."/>
            <person name="Lukacs Z."/>
            <person name="Mihaltcheva S."/>
            <person name="Morgado L.N."/>
            <person name="Niskanen T."/>
            <person name="Noordeloos M.E."/>
            <person name="Ohm R.A."/>
            <person name="Ortiz-Santana B."/>
            <person name="Ovrebo C."/>
            <person name="Racz N."/>
            <person name="Riley R."/>
            <person name="Savchenko A."/>
            <person name="Shiryaev A."/>
            <person name="Soop K."/>
            <person name="Spirin V."/>
            <person name="Szebenyi C."/>
            <person name="Tomsovsky M."/>
            <person name="Tulloss R.E."/>
            <person name="Uehling J."/>
            <person name="Grigoriev I.V."/>
            <person name="Vagvolgyi C."/>
            <person name="Papp T."/>
            <person name="Martin F.M."/>
            <person name="Miettinen O."/>
            <person name="Hibbett D.S."/>
            <person name="Nagy L.G."/>
        </authorList>
    </citation>
    <scope>NUCLEOTIDE SEQUENCE [LARGE SCALE GENOMIC DNA]</scope>
    <source>
        <strain evidence="2 3">FP101781</strain>
    </source>
</reference>
<comment type="caution">
    <text evidence="2">The sequence shown here is derived from an EMBL/GenBank/DDBJ whole genome shotgun (WGS) entry which is preliminary data.</text>
</comment>
<dbReference type="EMBL" id="QPFP01000026">
    <property type="protein sequence ID" value="TEB29692.1"/>
    <property type="molecule type" value="Genomic_DNA"/>
</dbReference>
<proteinExistence type="predicted"/>
<dbReference type="Proteomes" id="UP000298030">
    <property type="component" value="Unassembled WGS sequence"/>
</dbReference>
<keyword evidence="1" id="KW-0472">Membrane</keyword>
<feature type="transmembrane region" description="Helical" evidence="1">
    <location>
        <begin position="71"/>
        <end position="91"/>
    </location>
</feature>
<evidence type="ECO:0000313" key="2">
    <source>
        <dbReference type="EMBL" id="TEB29692.1"/>
    </source>
</evidence>
<evidence type="ECO:0000313" key="3">
    <source>
        <dbReference type="Proteomes" id="UP000298030"/>
    </source>
</evidence>
<dbReference type="OrthoDB" id="3055571at2759"/>
<protein>
    <submittedName>
        <fullName evidence="2">Uncharacterized protein</fullName>
    </submittedName>
</protein>
<sequence length="158" mass="18132">MDNKTNLKIADFTSKIATETQRDSSSMTTMAVVTMAFLPGTFVSALFSMFFFETSTLPNGRTSVSVGDSWWLFPVITISLTTSVFAIWHIWRTRRNAREMNELRRMEHSPYNRPVAIGWRHLTLSTIGRLYRVVRMAFSPSKVLRRSPPDVSLILNRP</sequence>
<gene>
    <name evidence="2" type="ORF">FA13DRAFT_622827</name>
</gene>
<keyword evidence="3" id="KW-1185">Reference proteome</keyword>